<dbReference type="GO" id="GO:0016787">
    <property type="term" value="F:hydrolase activity"/>
    <property type="evidence" value="ECO:0007669"/>
    <property type="project" value="UniProtKB-KW"/>
</dbReference>
<feature type="domain" description="AB hydrolase-1" evidence="3">
    <location>
        <begin position="53"/>
        <end position="249"/>
    </location>
</feature>
<dbReference type="PRINTS" id="PR00111">
    <property type="entry name" value="ABHYDROLASE"/>
</dbReference>
<keyword evidence="2" id="KW-0732">Signal</keyword>
<dbReference type="AlphaFoldDB" id="A0A178JDM2"/>
<gene>
    <name evidence="5" type="ORF">AZ468_03835</name>
    <name evidence="4" type="ORF">OPW20_12455</name>
</gene>
<proteinExistence type="predicted"/>
<dbReference type="SUPFAM" id="SSF53474">
    <property type="entry name" value="alpha/beta-Hydrolases"/>
    <property type="match status" value="1"/>
</dbReference>
<evidence type="ECO:0000256" key="2">
    <source>
        <dbReference type="SAM" id="SignalP"/>
    </source>
</evidence>
<evidence type="ECO:0000256" key="1">
    <source>
        <dbReference type="ARBA" id="ARBA00022801"/>
    </source>
</evidence>
<evidence type="ECO:0000313" key="6">
    <source>
        <dbReference type="Proteomes" id="UP000094761"/>
    </source>
</evidence>
<keyword evidence="7" id="KW-1185">Reference proteome</keyword>
<dbReference type="GO" id="GO:0016020">
    <property type="term" value="C:membrane"/>
    <property type="evidence" value="ECO:0007669"/>
    <property type="project" value="TreeGrafter"/>
</dbReference>
<dbReference type="InterPro" id="IPR050266">
    <property type="entry name" value="AB_hydrolase_sf"/>
</dbReference>
<protein>
    <submittedName>
        <fullName evidence="5">Alpha/beta hydrolase</fullName>
    </submittedName>
</protein>
<evidence type="ECO:0000259" key="3">
    <source>
        <dbReference type="Pfam" id="PF12697"/>
    </source>
</evidence>
<dbReference type="RefSeq" id="WP_069666211.1">
    <property type="nucleotide sequence ID" value="NZ_JAPFIY010000023.1"/>
</dbReference>
<dbReference type="PANTHER" id="PTHR43798">
    <property type="entry name" value="MONOACYLGLYCEROL LIPASE"/>
    <property type="match status" value="1"/>
</dbReference>
<reference evidence="5 6" key="1">
    <citation type="submission" date="2016-03" db="EMBL/GenBank/DDBJ databases">
        <title>Draft genome sequence of the Vibrio tubiashii subs. europaeus.</title>
        <authorList>
            <person name="Spinard E."/>
            <person name="Dubert J."/>
            <person name="Nelson D.R."/>
            <person name="Barja J.L."/>
        </authorList>
    </citation>
    <scope>NUCLEOTIDE SEQUENCE [LARGE SCALE GENOMIC DNA]</scope>
    <source>
        <strain evidence="6">PP-638</strain>
        <strain evidence="5">PP2-638</strain>
    </source>
</reference>
<name>A0A178JDM2_9VIBR</name>
<reference evidence="4" key="2">
    <citation type="submission" date="2022-11" db="EMBL/GenBank/DDBJ databases">
        <title>Role of the vibriolysin VemA secreted by the emergent pathogen Vibrio europaeus in the colonization of Manila clam mucus.</title>
        <authorList>
            <person name="Martinez C."/>
            <person name="Rodriguez S."/>
            <person name="Vences A."/>
            <person name="Barja J.L."/>
            <person name="Toranzo A.E."/>
            <person name="Dubert J."/>
        </authorList>
    </citation>
    <scope>NUCLEOTIDE SEQUENCE</scope>
    <source>
        <strain evidence="4">3454</strain>
    </source>
</reference>
<dbReference type="InterPro" id="IPR000073">
    <property type="entry name" value="AB_hydrolase_1"/>
</dbReference>
<dbReference type="Proteomes" id="UP000094761">
    <property type="component" value="Unassembled WGS sequence"/>
</dbReference>
<dbReference type="Gene3D" id="3.40.50.1820">
    <property type="entry name" value="alpha/beta hydrolase"/>
    <property type="match status" value="1"/>
</dbReference>
<dbReference type="PANTHER" id="PTHR43798:SF31">
    <property type="entry name" value="AB HYDROLASE SUPERFAMILY PROTEIN YCLE"/>
    <property type="match status" value="1"/>
</dbReference>
<keyword evidence="1 5" id="KW-0378">Hydrolase</keyword>
<evidence type="ECO:0000313" key="7">
    <source>
        <dbReference type="Proteomes" id="UP001150001"/>
    </source>
</evidence>
<organism evidence="5 6">
    <name type="scientific">Vibrio europaeus</name>
    <dbReference type="NCBI Taxonomy" id="300876"/>
    <lineage>
        <taxon>Bacteria</taxon>
        <taxon>Pseudomonadati</taxon>
        <taxon>Pseudomonadota</taxon>
        <taxon>Gammaproteobacteria</taxon>
        <taxon>Vibrionales</taxon>
        <taxon>Vibrionaceae</taxon>
        <taxon>Vibrio</taxon>
        <taxon>Vibrio oreintalis group</taxon>
    </lineage>
</organism>
<dbReference type="Proteomes" id="UP001150001">
    <property type="component" value="Unassembled WGS sequence"/>
</dbReference>
<feature type="chain" id="PRO_5044550666" evidence="2">
    <location>
        <begin position="26"/>
        <end position="272"/>
    </location>
</feature>
<evidence type="ECO:0000313" key="4">
    <source>
        <dbReference type="EMBL" id="MDC5740883.1"/>
    </source>
</evidence>
<dbReference type="OrthoDB" id="9779853at2"/>
<sequence length="272" mass="29804">MRNKAAVLTTIISFFIGLAVKPSSATELNLEVEKTKDGLAFVRKANPSASHRVVFIHGSPGSHTAYADYLANESLQEQAELISVDRLGYGASTSDLVSSLDRQAQAIGELLTSDKSNVLVGHSLGAPIALALALQQPDRVDGMVLVASAFDPKLEEPKWYNVIADTWLINWALSNDWQTSNGEMMPLAEELSELSGKDWRALDTLPVTIIHGKEDTIADPDNSTFAIQKLTGTSKQLIEVEKEGHFILWQNVPLISEQIQDLLSETQQMSKY</sequence>
<comment type="caution">
    <text evidence="5">The sequence shown here is derived from an EMBL/GenBank/DDBJ whole genome shotgun (WGS) entry which is preliminary data.</text>
</comment>
<feature type="signal peptide" evidence="2">
    <location>
        <begin position="1"/>
        <end position="25"/>
    </location>
</feature>
<dbReference type="EMBL" id="LUAX01000001">
    <property type="protein sequence ID" value="OAN00264.1"/>
    <property type="molecule type" value="Genomic_DNA"/>
</dbReference>
<evidence type="ECO:0000313" key="5">
    <source>
        <dbReference type="EMBL" id="OAN00264.1"/>
    </source>
</evidence>
<dbReference type="InterPro" id="IPR029058">
    <property type="entry name" value="AB_hydrolase_fold"/>
</dbReference>
<accession>A0A178JDM2</accession>
<dbReference type="EMBL" id="JAPFIT010000016">
    <property type="protein sequence ID" value="MDC5740883.1"/>
    <property type="molecule type" value="Genomic_DNA"/>
</dbReference>
<dbReference type="Pfam" id="PF12697">
    <property type="entry name" value="Abhydrolase_6"/>
    <property type="match status" value="1"/>
</dbReference>